<reference evidence="1" key="1">
    <citation type="submission" date="2020-04" db="EMBL/GenBank/DDBJ databases">
        <authorList>
            <person name="Chiriac C."/>
            <person name="Salcher M."/>
            <person name="Ghai R."/>
            <person name="Kavagutti S V."/>
        </authorList>
    </citation>
    <scope>NUCLEOTIDE SEQUENCE</scope>
</reference>
<name>A0A6J5KLG0_9CAUD</name>
<gene>
    <name evidence="1" type="ORF">UFOVP29_263</name>
</gene>
<organism evidence="1">
    <name type="scientific">uncultured Caudovirales phage</name>
    <dbReference type="NCBI Taxonomy" id="2100421"/>
    <lineage>
        <taxon>Viruses</taxon>
        <taxon>Duplodnaviria</taxon>
        <taxon>Heunggongvirae</taxon>
        <taxon>Uroviricota</taxon>
        <taxon>Caudoviricetes</taxon>
        <taxon>Peduoviridae</taxon>
        <taxon>Maltschvirus</taxon>
        <taxon>Maltschvirus maltsch</taxon>
    </lineage>
</organism>
<evidence type="ECO:0000313" key="1">
    <source>
        <dbReference type="EMBL" id="CAB4123104.1"/>
    </source>
</evidence>
<accession>A0A6J5KLG0</accession>
<proteinExistence type="predicted"/>
<dbReference type="EMBL" id="LR796167">
    <property type="protein sequence ID" value="CAB4123104.1"/>
    <property type="molecule type" value="Genomic_DNA"/>
</dbReference>
<protein>
    <submittedName>
        <fullName evidence="1">Uncharacterized protein</fullName>
    </submittedName>
</protein>
<sequence length="367" mass="41282">MAKLSLWRGLGTKTKDYQFTDKIIAQQYQVGGVEFYVHKYMGPDLAASTNSSLSLDMSGDDPFGMTIQDVVNMEIRDRKYDPDVWSLRGHYQISDSEFDLRQFGLFLSNDTLFITFHLNTMVNIFGRRITAGDVIEVLNQRDDLVAGTVAAISKYYVVQEGTRPAEGYGPSWWPHLWRVKCNPITDTQEYKDIMNAPILDSLGNEVLDPSGNVATVGSELSTRGAELAINDKILDLAAEAVPFRNLQGAQFYVLLGDLDKPVTIWAGDGIPPNQSKPVAQGITWPGMPKVGDYFLRIDYSPALLYKRTTDRWVRIETNWRAPWLPANRLLATFINNDAITTLTDGTQQPEKQNLRDVITPRLDPDII</sequence>